<reference evidence="1 2" key="1">
    <citation type="submission" date="2020-10" db="EMBL/GenBank/DDBJ databases">
        <title>The Coptis chinensis genome and diversification of protoberbering-type alkaloids.</title>
        <authorList>
            <person name="Wang B."/>
            <person name="Shu S."/>
            <person name="Song C."/>
            <person name="Liu Y."/>
        </authorList>
    </citation>
    <scope>NUCLEOTIDE SEQUENCE [LARGE SCALE GENOMIC DNA]</scope>
    <source>
        <strain evidence="1">HL-2020</strain>
        <tissue evidence="1">Leaf</tissue>
    </source>
</reference>
<organism evidence="1 2">
    <name type="scientific">Coptis chinensis</name>
    <dbReference type="NCBI Taxonomy" id="261450"/>
    <lineage>
        <taxon>Eukaryota</taxon>
        <taxon>Viridiplantae</taxon>
        <taxon>Streptophyta</taxon>
        <taxon>Embryophyta</taxon>
        <taxon>Tracheophyta</taxon>
        <taxon>Spermatophyta</taxon>
        <taxon>Magnoliopsida</taxon>
        <taxon>Ranunculales</taxon>
        <taxon>Ranunculaceae</taxon>
        <taxon>Coptidoideae</taxon>
        <taxon>Coptis</taxon>
    </lineage>
</organism>
<evidence type="ECO:0000313" key="2">
    <source>
        <dbReference type="Proteomes" id="UP000631114"/>
    </source>
</evidence>
<dbReference type="Proteomes" id="UP000631114">
    <property type="component" value="Unassembled WGS sequence"/>
</dbReference>
<protein>
    <submittedName>
        <fullName evidence="1">Uncharacterized protein</fullName>
    </submittedName>
</protein>
<comment type="caution">
    <text evidence="1">The sequence shown here is derived from an EMBL/GenBank/DDBJ whole genome shotgun (WGS) entry which is preliminary data.</text>
</comment>
<accession>A0A835HYX8</accession>
<keyword evidence="2" id="KW-1185">Reference proteome</keyword>
<dbReference type="AlphaFoldDB" id="A0A835HYX8"/>
<name>A0A835HYX8_9MAGN</name>
<gene>
    <name evidence="1" type="ORF">IFM89_027746</name>
</gene>
<dbReference type="EMBL" id="JADFTS010000005">
    <property type="protein sequence ID" value="KAF9606702.1"/>
    <property type="molecule type" value="Genomic_DNA"/>
</dbReference>
<sequence>MVDYADSESSPEREVEVGGALKILLMRLHVEKNTVKRHLQPIGVIDVSANKATDGEFQTCSRGMKPGYTNTFGPARPSFRLKQWVGGSFTLVA</sequence>
<evidence type="ECO:0000313" key="1">
    <source>
        <dbReference type="EMBL" id="KAF9606702.1"/>
    </source>
</evidence>
<proteinExistence type="predicted"/>